<evidence type="ECO:0000313" key="7">
    <source>
        <dbReference type="EMBL" id="KAE8099936.1"/>
    </source>
</evidence>
<dbReference type="PANTHER" id="PTHR47999">
    <property type="entry name" value="TRANSCRIPTION FACTOR MYB8-RELATED-RELATED"/>
    <property type="match status" value="1"/>
</dbReference>
<dbReference type="Pfam" id="PF00249">
    <property type="entry name" value="Myb_DNA-binding"/>
    <property type="match status" value="2"/>
</dbReference>
<evidence type="ECO:0000256" key="4">
    <source>
        <dbReference type="ARBA" id="ARBA00023242"/>
    </source>
</evidence>
<evidence type="ECO:0000256" key="1">
    <source>
        <dbReference type="ARBA" id="ARBA00004123"/>
    </source>
</evidence>
<evidence type="ECO:0000256" key="3">
    <source>
        <dbReference type="ARBA" id="ARBA00023125"/>
    </source>
</evidence>
<comment type="subcellular location">
    <subcellularLocation>
        <location evidence="1">Nucleus</location>
    </subcellularLocation>
</comment>
<dbReference type="AlphaFoldDB" id="A0A5N6RNN1"/>
<feature type="domain" description="HTH myb-type" evidence="6">
    <location>
        <begin position="9"/>
        <end position="61"/>
    </location>
</feature>
<dbReference type="InterPro" id="IPR017930">
    <property type="entry name" value="Myb_dom"/>
</dbReference>
<organism evidence="7 8">
    <name type="scientific">Carpinus fangiana</name>
    <dbReference type="NCBI Taxonomy" id="176857"/>
    <lineage>
        <taxon>Eukaryota</taxon>
        <taxon>Viridiplantae</taxon>
        <taxon>Streptophyta</taxon>
        <taxon>Embryophyta</taxon>
        <taxon>Tracheophyta</taxon>
        <taxon>Spermatophyta</taxon>
        <taxon>Magnoliopsida</taxon>
        <taxon>eudicotyledons</taxon>
        <taxon>Gunneridae</taxon>
        <taxon>Pentapetalae</taxon>
        <taxon>rosids</taxon>
        <taxon>fabids</taxon>
        <taxon>Fagales</taxon>
        <taxon>Betulaceae</taxon>
        <taxon>Carpinus</taxon>
    </lineage>
</organism>
<dbReference type="InterPro" id="IPR015495">
    <property type="entry name" value="Myb_TF_plants"/>
</dbReference>
<dbReference type="EMBL" id="CM017327">
    <property type="protein sequence ID" value="KAE8099936.1"/>
    <property type="molecule type" value="Genomic_DNA"/>
</dbReference>
<dbReference type="Gene3D" id="1.10.10.60">
    <property type="entry name" value="Homeodomain-like"/>
    <property type="match status" value="2"/>
</dbReference>
<dbReference type="PROSITE" id="PS50090">
    <property type="entry name" value="MYB_LIKE"/>
    <property type="match status" value="2"/>
</dbReference>
<keyword evidence="2" id="KW-0677">Repeat</keyword>
<keyword evidence="4" id="KW-0539">Nucleus</keyword>
<dbReference type="OrthoDB" id="2143914at2759"/>
<evidence type="ECO:0000259" key="5">
    <source>
        <dbReference type="PROSITE" id="PS50090"/>
    </source>
</evidence>
<dbReference type="GO" id="GO:0005634">
    <property type="term" value="C:nucleus"/>
    <property type="evidence" value="ECO:0007669"/>
    <property type="project" value="UniProtKB-SubCell"/>
</dbReference>
<evidence type="ECO:0000256" key="2">
    <source>
        <dbReference type="ARBA" id="ARBA00022737"/>
    </source>
</evidence>
<evidence type="ECO:0000313" key="8">
    <source>
        <dbReference type="Proteomes" id="UP000327013"/>
    </source>
</evidence>
<protein>
    <submittedName>
        <fullName evidence="7">Uncharacterized protein</fullName>
    </submittedName>
</protein>
<dbReference type="InterPro" id="IPR001005">
    <property type="entry name" value="SANT/Myb"/>
</dbReference>
<dbReference type="SUPFAM" id="SSF46689">
    <property type="entry name" value="Homeodomain-like"/>
    <property type="match status" value="1"/>
</dbReference>
<feature type="domain" description="Myb-like" evidence="5">
    <location>
        <begin position="9"/>
        <end position="61"/>
    </location>
</feature>
<sequence>MGRSPCCHKEGLNKGPWTADEDKLLTDYIKGRGEGKWGKVPKETGIKRCWKSCRLRWLNYLRPDIKRGNITHDEEDLIIRLHKLLGNRWSLIAGRLPGRTDNEIKNYWNTILAKRQPNNEKSSIARVVDEACRNPDNVLAKALQDKSMDGNLVINRITAESQSGDGLSASTSRDQENSMDLLMDFNFGDIILSDFLDDSEMFNMNISVREGDALAPPLASYTQLSPEEMLQIWSPSDYILASVDSDFRSLASFLE</sequence>
<dbReference type="GO" id="GO:0003677">
    <property type="term" value="F:DNA binding"/>
    <property type="evidence" value="ECO:0007669"/>
    <property type="project" value="UniProtKB-KW"/>
</dbReference>
<evidence type="ECO:0000259" key="6">
    <source>
        <dbReference type="PROSITE" id="PS51294"/>
    </source>
</evidence>
<dbReference type="FunFam" id="1.10.10.60:FF:000001">
    <property type="entry name" value="MYB-related transcription factor"/>
    <property type="match status" value="1"/>
</dbReference>
<dbReference type="Proteomes" id="UP000327013">
    <property type="component" value="Chromosome 7"/>
</dbReference>
<name>A0A5N6RNN1_9ROSI</name>
<gene>
    <name evidence="7" type="ORF">FH972_017879</name>
</gene>
<dbReference type="CDD" id="cd00167">
    <property type="entry name" value="SANT"/>
    <property type="match status" value="2"/>
</dbReference>
<reference evidence="7 8" key="1">
    <citation type="submission" date="2019-06" db="EMBL/GenBank/DDBJ databases">
        <title>A chromosomal-level reference genome of Carpinus fangiana (Coryloideae, Betulaceae).</title>
        <authorList>
            <person name="Yang X."/>
            <person name="Wang Z."/>
            <person name="Zhang L."/>
            <person name="Hao G."/>
            <person name="Liu J."/>
            <person name="Yang Y."/>
        </authorList>
    </citation>
    <scope>NUCLEOTIDE SEQUENCE [LARGE SCALE GENOMIC DNA]</scope>
    <source>
        <strain evidence="7">Cfa_2016G</strain>
        <tissue evidence="7">Leaf</tissue>
    </source>
</reference>
<feature type="domain" description="Myb-like" evidence="5">
    <location>
        <begin position="62"/>
        <end position="112"/>
    </location>
</feature>
<proteinExistence type="predicted"/>
<dbReference type="PANTHER" id="PTHR47999:SF86">
    <property type="entry name" value="MYB-RELATED PROTEIN MYB4-LIKE"/>
    <property type="match status" value="1"/>
</dbReference>
<feature type="domain" description="HTH myb-type" evidence="6">
    <location>
        <begin position="62"/>
        <end position="116"/>
    </location>
</feature>
<dbReference type="PROSITE" id="PS51294">
    <property type="entry name" value="HTH_MYB"/>
    <property type="match status" value="2"/>
</dbReference>
<dbReference type="SMART" id="SM00717">
    <property type="entry name" value="SANT"/>
    <property type="match status" value="2"/>
</dbReference>
<dbReference type="InterPro" id="IPR009057">
    <property type="entry name" value="Homeodomain-like_sf"/>
</dbReference>
<accession>A0A5N6RNN1</accession>
<keyword evidence="3" id="KW-0238">DNA-binding</keyword>
<keyword evidence="8" id="KW-1185">Reference proteome</keyword>